<name>C0DYC5_EIKCO</name>
<accession>C0DYC5</accession>
<gene>
    <name evidence="1" type="ORF">EIKCOROL_02389</name>
</gene>
<sequence length="52" mass="5684">MVFQVAFSVSEQLCRLNKNIAVTPPAILSGSLFPARGYLKIPVKPCNRTPPI</sequence>
<proteinExistence type="predicted"/>
<evidence type="ECO:0000313" key="1">
    <source>
        <dbReference type="EMBL" id="EEG22982.1"/>
    </source>
</evidence>
<reference evidence="1 2" key="1">
    <citation type="submission" date="2009-01" db="EMBL/GenBank/DDBJ databases">
        <authorList>
            <person name="Fulton L."/>
            <person name="Clifton S."/>
            <person name="Chinwalla A.T."/>
            <person name="Mitreva M."/>
            <person name="Sodergren E."/>
            <person name="Weinstock G."/>
            <person name="Clifton S."/>
            <person name="Dooling D.J."/>
            <person name="Fulton B."/>
            <person name="Minx P."/>
            <person name="Pepin K.H."/>
            <person name="Johnson M."/>
            <person name="Bhonagiri V."/>
            <person name="Nash W.E."/>
            <person name="Mardis E.R."/>
            <person name="Wilson R.K."/>
        </authorList>
    </citation>
    <scope>NUCLEOTIDE SEQUENCE [LARGE SCALE GENOMIC DNA]</scope>
    <source>
        <strain evidence="1 2">ATCC 23834</strain>
    </source>
</reference>
<comment type="caution">
    <text evidence="1">The sequence shown here is derived from an EMBL/GenBank/DDBJ whole genome shotgun (WGS) entry which is preliminary data.</text>
</comment>
<dbReference type="Proteomes" id="UP000005837">
    <property type="component" value="Unassembled WGS sequence"/>
</dbReference>
<dbReference type="AlphaFoldDB" id="C0DYC5"/>
<evidence type="ECO:0000313" key="2">
    <source>
        <dbReference type="Proteomes" id="UP000005837"/>
    </source>
</evidence>
<dbReference type="HOGENOM" id="CLU_3079394_0_0_4"/>
<protein>
    <submittedName>
        <fullName evidence="1">Uncharacterized protein</fullName>
    </submittedName>
</protein>
<dbReference type="EMBL" id="ACEA01000052">
    <property type="protein sequence ID" value="EEG22982.1"/>
    <property type="molecule type" value="Genomic_DNA"/>
</dbReference>
<organism evidence="1 2">
    <name type="scientific">Eikenella corrodens ATCC 23834</name>
    <dbReference type="NCBI Taxonomy" id="546274"/>
    <lineage>
        <taxon>Bacteria</taxon>
        <taxon>Pseudomonadati</taxon>
        <taxon>Pseudomonadota</taxon>
        <taxon>Betaproteobacteria</taxon>
        <taxon>Neisseriales</taxon>
        <taxon>Neisseriaceae</taxon>
        <taxon>Eikenella</taxon>
    </lineage>
</organism>